<sequence>MISSQMQGPGPLQSVLVQVHVKYRWKAIASEVGEVVRVPYQSEWTRLFVQRLILLYD</sequence>
<accession>A0AAF0UQZ5</accession>
<name>A0AAF0UQZ5_SOLVR</name>
<proteinExistence type="predicted"/>
<protein>
    <submittedName>
        <fullName evidence="1">Uncharacterized protein</fullName>
    </submittedName>
</protein>
<organism evidence="1 2">
    <name type="scientific">Solanum verrucosum</name>
    <dbReference type="NCBI Taxonomy" id="315347"/>
    <lineage>
        <taxon>Eukaryota</taxon>
        <taxon>Viridiplantae</taxon>
        <taxon>Streptophyta</taxon>
        <taxon>Embryophyta</taxon>
        <taxon>Tracheophyta</taxon>
        <taxon>Spermatophyta</taxon>
        <taxon>Magnoliopsida</taxon>
        <taxon>eudicotyledons</taxon>
        <taxon>Gunneridae</taxon>
        <taxon>Pentapetalae</taxon>
        <taxon>asterids</taxon>
        <taxon>lamiids</taxon>
        <taxon>Solanales</taxon>
        <taxon>Solanaceae</taxon>
        <taxon>Solanoideae</taxon>
        <taxon>Solaneae</taxon>
        <taxon>Solanum</taxon>
    </lineage>
</organism>
<gene>
    <name evidence="1" type="ORF">MTR67_043258</name>
</gene>
<keyword evidence="2" id="KW-1185">Reference proteome</keyword>
<reference evidence="1" key="1">
    <citation type="submission" date="2023-08" db="EMBL/GenBank/DDBJ databases">
        <title>A de novo genome assembly of Solanum verrucosum Schlechtendal, a Mexican diploid species geographically isolated from the other diploid A-genome species in potato relatives.</title>
        <authorList>
            <person name="Hosaka K."/>
        </authorList>
    </citation>
    <scope>NUCLEOTIDE SEQUENCE</scope>
    <source>
        <tissue evidence="1">Young leaves</tissue>
    </source>
</reference>
<evidence type="ECO:0000313" key="1">
    <source>
        <dbReference type="EMBL" id="WMV49873.1"/>
    </source>
</evidence>
<evidence type="ECO:0000313" key="2">
    <source>
        <dbReference type="Proteomes" id="UP001234989"/>
    </source>
</evidence>
<dbReference type="Proteomes" id="UP001234989">
    <property type="component" value="Chromosome 10"/>
</dbReference>
<dbReference type="AlphaFoldDB" id="A0AAF0UQZ5"/>
<dbReference type="EMBL" id="CP133621">
    <property type="protein sequence ID" value="WMV49873.1"/>
    <property type="molecule type" value="Genomic_DNA"/>
</dbReference>